<name>A0A6F9E5E5_9BACL</name>
<dbReference type="InterPro" id="IPR007436">
    <property type="entry name" value="DUF485"/>
</dbReference>
<keyword evidence="1" id="KW-0812">Transmembrane</keyword>
<reference evidence="2 3" key="1">
    <citation type="submission" date="2020-04" db="EMBL/GenBank/DDBJ databases">
        <authorList>
            <person name="Hogendoorn C."/>
        </authorList>
    </citation>
    <scope>NUCLEOTIDE SEQUENCE [LARGE SCALE GENOMIC DNA]</scope>
    <source>
        <strain evidence="2">COOX1</strain>
    </source>
</reference>
<gene>
    <name evidence="2" type="ORF">COOX1_1052</name>
</gene>
<evidence type="ECO:0008006" key="4">
    <source>
        <dbReference type="Google" id="ProtNLM"/>
    </source>
</evidence>
<dbReference type="Proteomes" id="UP000502196">
    <property type="component" value="Chromosome"/>
</dbReference>
<evidence type="ECO:0000256" key="1">
    <source>
        <dbReference type="SAM" id="Phobius"/>
    </source>
</evidence>
<dbReference type="Pfam" id="PF04341">
    <property type="entry name" value="DUF485"/>
    <property type="match status" value="1"/>
</dbReference>
<organism evidence="2 3">
    <name type="scientific">Kyrpidia spormannii</name>
    <dbReference type="NCBI Taxonomy" id="2055160"/>
    <lineage>
        <taxon>Bacteria</taxon>
        <taxon>Bacillati</taxon>
        <taxon>Bacillota</taxon>
        <taxon>Bacilli</taxon>
        <taxon>Bacillales</taxon>
        <taxon>Alicyclobacillaceae</taxon>
        <taxon>Kyrpidia</taxon>
    </lineage>
</organism>
<accession>A0A6F9E5E5</accession>
<feature type="transmembrane region" description="Helical" evidence="1">
    <location>
        <begin position="38"/>
        <end position="60"/>
    </location>
</feature>
<keyword evidence="1" id="KW-1133">Transmembrane helix</keyword>
<sequence length="116" mass="13260">MADPKMRSVEKRVEASYSWEEVASSPAFRRLIEGKKRFLVPAVVFFLLYYFLLPSFAGWAKSLMAVKVSGTINFGYVFALSQFVMVWSLAWLYVRKANQFDRMAEEVAQEVKGGGE</sequence>
<evidence type="ECO:0000313" key="2">
    <source>
        <dbReference type="EMBL" id="CAB3391721.1"/>
    </source>
</evidence>
<protein>
    <recommendedName>
        <fullName evidence="4">DUF485 domain-containing protein</fullName>
    </recommendedName>
</protein>
<feature type="transmembrane region" description="Helical" evidence="1">
    <location>
        <begin position="72"/>
        <end position="94"/>
    </location>
</feature>
<proteinExistence type="predicted"/>
<dbReference type="PANTHER" id="PTHR38441">
    <property type="entry name" value="INTEGRAL MEMBRANE PROTEIN-RELATED"/>
    <property type="match status" value="1"/>
</dbReference>
<dbReference type="RefSeq" id="WP_170085158.1">
    <property type="nucleotide sequence ID" value="NZ_CP047971.1"/>
</dbReference>
<dbReference type="EMBL" id="LR792683">
    <property type="protein sequence ID" value="CAB3391721.1"/>
    <property type="molecule type" value="Genomic_DNA"/>
</dbReference>
<dbReference type="AlphaFoldDB" id="A0A6F9E5E5"/>
<evidence type="ECO:0000313" key="3">
    <source>
        <dbReference type="Proteomes" id="UP000502196"/>
    </source>
</evidence>
<dbReference type="PANTHER" id="PTHR38441:SF1">
    <property type="entry name" value="MEMBRANE PROTEIN"/>
    <property type="match status" value="1"/>
</dbReference>
<keyword evidence="1" id="KW-0472">Membrane</keyword>